<dbReference type="GO" id="GO:0000287">
    <property type="term" value="F:magnesium ion binding"/>
    <property type="evidence" value="ECO:0007669"/>
    <property type="project" value="UniProtKB-UniRule"/>
</dbReference>
<keyword evidence="2 6" id="KW-0808">Transferase</keyword>
<dbReference type="InterPro" id="IPR023865">
    <property type="entry name" value="Aliphatic_acid_kinase_CS"/>
</dbReference>
<feature type="binding site" evidence="6">
    <location>
        <position position="115"/>
    </location>
    <ligand>
        <name>substrate</name>
    </ligand>
</feature>
<gene>
    <name evidence="6" type="primary">ackA</name>
    <name evidence="8" type="ORF">HMPREF9151_02459</name>
</gene>
<keyword evidence="6" id="KW-0963">Cytoplasm</keyword>
<dbReference type="PATRIC" id="fig|1127699.3.peg.2255"/>
<feature type="binding site" evidence="6">
    <location>
        <begin position="355"/>
        <end position="359"/>
    </location>
    <ligand>
        <name>ATP</name>
        <dbReference type="ChEBI" id="CHEBI:30616"/>
    </ligand>
</feature>
<sequence>MRSSVIKHNPINLLTQELINSSTEMKILVLNCGSSSIKYKLYDMNDHSVLAAGGVERIGLDEAFLKVTLPNGEKRVIMHDMPDHKEGVNFVFQTLLDKEIGAIKDLSEIDAVGHRVVQGGDKFCESTLVTPEVEQGIEELCDLAPVHNAGHLRGIRAVDALMPTTPQVVVFDNAFHSTMPEHAFLYAVPYELYEKYHVRRYGFHGTSHRYVSQRVCDFLGCDIKTQRIITCHIGNGASVAAIKYGKCVDTSMGLTPLEGLMMGSRSGDIDPSAVTYLMDKLGKKPQEMADFLNKESGVLGITGISSDMREIESAAAEGNKRARLALDMYNYRIKKYIGAYAAAMGGVDIIVWTAGVGENQVGTRLDACSHLEFLGIKIDEEANKVRGEETIISTPDSKVTVCVIPTDEELVIASDTMKIVAEKK</sequence>
<evidence type="ECO:0000313" key="9">
    <source>
        <dbReference type="Proteomes" id="UP000010433"/>
    </source>
</evidence>
<dbReference type="PROSITE" id="PS01076">
    <property type="entry name" value="ACETATE_KINASE_2"/>
    <property type="match status" value="1"/>
</dbReference>
<feature type="site" description="Transition state stabilizer" evidence="6">
    <location>
        <position position="204"/>
    </location>
</feature>
<comment type="pathway">
    <text evidence="6">Metabolic intermediate biosynthesis; acetyl-CoA biosynthesis; acetyl-CoA from acetate: step 1/2.</text>
</comment>
<dbReference type="GO" id="GO:0008776">
    <property type="term" value="F:acetate kinase activity"/>
    <property type="evidence" value="ECO:0007669"/>
    <property type="project" value="UniProtKB-UniRule"/>
</dbReference>
<feature type="active site" description="Proton donor/acceptor" evidence="6">
    <location>
        <position position="172"/>
    </location>
</feature>
<dbReference type="EMBL" id="AMEP01000163">
    <property type="protein sequence ID" value="EKX96212.1"/>
    <property type="molecule type" value="Genomic_DNA"/>
</dbReference>
<dbReference type="GO" id="GO:0005737">
    <property type="term" value="C:cytoplasm"/>
    <property type="evidence" value="ECO:0007669"/>
    <property type="project" value="UniProtKB-SubCell"/>
</dbReference>
<feature type="binding site" evidence="6">
    <location>
        <position position="408"/>
    </location>
    <ligand>
        <name>Mg(2+)</name>
        <dbReference type="ChEBI" id="CHEBI:18420"/>
    </ligand>
</feature>
<dbReference type="PROSITE" id="PS01075">
    <property type="entry name" value="ACETATE_KINASE_1"/>
    <property type="match status" value="1"/>
</dbReference>
<dbReference type="InterPro" id="IPR000890">
    <property type="entry name" value="Aliphatic_acid_kin_short-chain"/>
</dbReference>
<accession>L1MYQ2</accession>
<dbReference type="PIRSF" id="PIRSF000722">
    <property type="entry name" value="Acetate_prop_kin"/>
    <property type="match status" value="1"/>
</dbReference>
<dbReference type="NCBIfam" id="TIGR00016">
    <property type="entry name" value="ackA"/>
    <property type="match status" value="1"/>
</dbReference>
<evidence type="ECO:0000313" key="8">
    <source>
        <dbReference type="EMBL" id="EKX96212.1"/>
    </source>
</evidence>
<comment type="cofactor">
    <cofactor evidence="6">
        <name>Mg(2+)</name>
        <dbReference type="ChEBI" id="CHEBI:18420"/>
    </cofactor>
    <cofactor evidence="6">
        <name>Mn(2+)</name>
        <dbReference type="ChEBI" id="CHEBI:29035"/>
    </cofactor>
    <text evidence="6">Mg(2+). Can also accept Mn(2+).</text>
</comment>
<dbReference type="GO" id="GO:0006083">
    <property type="term" value="P:acetate metabolic process"/>
    <property type="evidence" value="ECO:0007669"/>
    <property type="project" value="TreeGrafter"/>
</dbReference>
<dbReference type="PANTHER" id="PTHR21060:SF15">
    <property type="entry name" value="ACETATE KINASE-RELATED"/>
    <property type="match status" value="1"/>
</dbReference>
<evidence type="ECO:0000256" key="5">
    <source>
        <dbReference type="ARBA" id="ARBA00022840"/>
    </source>
</evidence>
<evidence type="ECO:0000256" key="7">
    <source>
        <dbReference type="RuleBase" id="RU003835"/>
    </source>
</evidence>
<keyword evidence="5 6" id="KW-0067">ATP-binding</keyword>
<keyword evidence="4 6" id="KW-0418">Kinase</keyword>
<dbReference type="InterPro" id="IPR004372">
    <property type="entry name" value="Ac/propionate_kinase"/>
</dbReference>
<evidence type="ECO:0000256" key="4">
    <source>
        <dbReference type="ARBA" id="ARBA00022777"/>
    </source>
</evidence>
<dbReference type="SUPFAM" id="SSF53067">
    <property type="entry name" value="Actin-like ATPase domain"/>
    <property type="match status" value="2"/>
</dbReference>
<evidence type="ECO:0000256" key="3">
    <source>
        <dbReference type="ARBA" id="ARBA00022741"/>
    </source>
</evidence>
<keyword evidence="6" id="KW-0460">Magnesium</keyword>
<feature type="binding site" evidence="6">
    <location>
        <position position="38"/>
    </location>
    <ligand>
        <name>ATP</name>
        <dbReference type="ChEBI" id="CHEBI:30616"/>
    </ligand>
</feature>
<dbReference type="GO" id="GO:0005524">
    <property type="term" value="F:ATP binding"/>
    <property type="evidence" value="ECO:0007669"/>
    <property type="project" value="UniProtKB-KW"/>
</dbReference>
<dbReference type="GO" id="GO:0006085">
    <property type="term" value="P:acetyl-CoA biosynthetic process"/>
    <property type="evidence" value="ECO:0007669"/>
    <property type="project" value="UniProtKB-UniRule"/>
</dbReference>
<feature type="binding site" evidence="6">
    <location>
        <position position="31"/>
    </location>
    <ligand>
        <name>Mg(2+)</name>
        <dbReference type="ChEBI" id="CHEBI:18420"/>
    </ligand>
</feature>
<dbReference type="UniPathway" id="UPA00340">
    <property type="reaction ID" value="UER00458"/>
</dbReference>
<comment type="function">
    <text evidence="6">Catalyzes the formation of acetyl phosphate from acetate and ATP. Can also catalyze the reverse reaction.</text>
</comment>
<dbReference type="AlphaFoldDB" id="L1MYQ2"/>
<dbReference type="HOGENOM" id="CLU_020352_0_1_10"/>
<evidence type="ECO:0000256" key="6">
    <source>
        <dbReference type="HAMAP-Rule" id="MF_00020"/>
    </source>
</evidence>
<comment type="catalytic activity">
    <reaction evidence="6">
        <text>acetate + ATP = acetyl phosphate + ADP</text>
        <dbReference type="Rhea" id="RHEA:11352"/>
        <dbReference type="ChEBI" id="CHEBI:22191"/>
        <dbReference type="ChEBI" id="CHEBI:30089"/>
        <dbReference type="ChEBI" id="CHEBI:30616"/>
        <dbReference type="ChEBI" id="CHEBI:456216"/>
        <dbReference type="EC" id="2.7.2.1"/>
    </reaction>
</comment>
<dbReference type="EC" id="2.7.2.1" evidence="6"/>
<comment type="caution">
    <text evidence="8">The sequence shown here is derived from an EMBL/GenBank/DDBJ whole genome shotgun (WGS) entry which is preliminary data.</text>
</comment>
<dbReference type="InterPro" id="IPR043129">
    <property type="entry name" value="ATPase_NBD"/>
</dbReference>
<comment type="subunit">
    <text evidence="6">Homodimer.</text>
</comment>
<evidence type="ECO:0000256" key="1">
    <source>
        <dbReference type="ARBA" id="ARBA00008748"/>
    </source>
</evidence>
<keyword evidence="3 6" id="KW-0547">Nucleotide-binding</keyword>
<comment type="subcellular location">
    <subcellularLocation>
        <location evidence="6">Cytoplasm</location>
    </subcellularLocation>
</comment>
<feature type="binding site" evidence="6">
    <location>
        <begin position="232"/>
        <end position="236"/>
    </location>
    <ligand>
        <name>ATP</name>
        <dbReference type="ChEBI" id="CHEBI:30616"/>
    </ligand>
</feature>
<comment type="similarity">
    <text evidence="1 6 7">Belongs to the acetokinase family.</text>
</comment>
<dbReference type="Proteomes" id="UP000010433">
    <property type="component" value="Unassembled WGS sequence"/>
</dbReference>
<feature type="site" description="Transition state stabilizer" evidence="6">
    <location>
        <position position="265"/>
    </location>
</feature>
<dbReference type="Pfam" id="PF00871">
    <property type="entry name" value="Acetate_kinase"/>
    <property type="match status" value="1"/>
</dbReference>
<proteinExistence type="inferred from homology"/>
<dbReference type="CDD" id="cd24010">
    <property type="entry name" value="ASKHA_NBD_AcK_PK"/>
    <property type="match status" value="1"/>
</dbReference>
<dbReference type="PRINTS" id="PR00471">
    <property type="entry name" value="ACETATEKNASE"/>
</dbReference>
<dbReference type="HAMAP" id="MF_00020">
    <property type="entry name" value="Acetate_kinase"/>
    <property type="match status" value="1"/>
</dbReference>
<dbReference type="STRING" id="1127699.HMPREF9151_02459"/>
<evidence type="ECO:0000256" key="2">
    <source>
        <dbReference type="ARBA" id="ARBA00022679"/>
    </source>
</evidence>
<dbReference type="Gene3D" id="3.30.420.40">
    <property type="match status" value="2"/>
</dbReference>
<organism evidence="8 9">
    <name type="scientific">Hoylesella saccharolytica F0055</name>
    <dbReference type="NCBI Taxonomy" id="1127699"/>
    <lineage>
        <taxon>Bacteria</taxon>
        <taxon>Pseudomonadati</taxon>
        <taxon>Bacteroidota</taxon>
        <taxon>Bacteroidia</taxon>
        <taxon>Bacteroidales</taxon>
        <taxon>Prevotellaceae</taxon>
        <taxon>Hoylesella</taxon>
    </lineage>
</organism>
<name>L1MYQ2_9BACT</name>
<keyword evidence="6" id="KW-0479">Metal-binding</keyword>
<feature type="binding site" evidence="6">
    <location>
        <begin position="307"/>
        <end position="309"/>
    </location>
    <ligand>
        <name>ATP</name>
        <dbReference type="ChEBI" id="CHEBI:30616"/>
    </ligand>
</feature>
<dbReference type="PANTHER" id="PTHR21060">
    <property type="entry name" value="ACETATE KINASE"/>
    <property type="match status" value="1"/>
</dbReference>
<reference evidence="8 9" key="1">
    <citation type="submission" date="2012-05" db="EMBL/GenBank/DDBJ databases">
        <authorList>
            <person name="Weinstock G."/>
            <person name="Sodergren E."/>
            <person name="Lobos E.A."/>
            <person name="Fulton L."/>
            <person name="Fulton R."/>
            <person name="Courtney L."/>
            <person name="Fronick C."/>
            <person name="O'Laughlin M."/>
            <person name="Godfrey J."/>
            <person name="Wilson R.M."/>
            <person name="Miner T."/>
            <person name="Farmer C."/>
            <person name="Delehaunty K."/>
            <person name="Cordes M."/>
            <person name="Minx P."/>
            <person name="Tomlinson C."/>
            <person name="Chen J."/>
            <person name="Wollam A."/>
            <person name="Pepin K.H."/>
            <person name="Bhonagiri V."/>
            <person name="Zhang X."/>
            <person name="Suruliraj S."/>
            <person name="Warren W."/>
            <person name="Mitreva M."/>
            <person name="Mardis E.R."/>
            <person name="Wilson R.K."/>
        </authorList>
    </citation>
    <scope>NUCLEOTIDE SEQUENCE [LARGE SCALE GENOMIC DNA]</scope>
    <source>
        <strain evidence="8 9">F0055</strain>
    </source>
</reference>
<keyword evidence="9" id="KW-1185">Reference proteome</keyword>
<protein>
    <recommendedName>
        <fullName evidence="6">Acetate kinase</fullName>
        <ecNumber evidence="6">2.7.2.1</ecNumber>
    </recommendedName>
    <alternativeName>
        <fullName evidence="6">Acetokinase</fullName>
    </alternativeName>
</protein>